<sequence length="85" mass="9719">MGKRGINLKEKVVVSLNEEENTSMHGNSAASKLAAVEREIAELNEYYLNLQCEQKQWDELLEEKQRDVENASRLVFSVLCTNVFS</sequence>
<keyword evidence="2" id="KW-1185">Reference proteome</keyword>
<reference evidence="3" key="1">
    <citation type="submission" date="2017-02" db="UniProtKB">
        <authorList>
            <consortium name="WormBaseParasite"/>
        </authorList>
    </citation>
    <scope>IDENTIFICATION</scope>
</reference>
<evidence type="ECO:0000256" key="1">
    <source>
        <dbReference type="SAM" id="Coils"/>
    </source>
</evidence>
<keyword evidence="1" id="KW-0175">Coiled coil</keyword>
<organism evidence="2 3">
    <name type="scientific">Ascaris lumbricoides</name>
    <name type="common">Giant roundworm</name>
    <dbReference type="NCBI Taxonomy" id="6252"/>
    <lineage>
        <taxon>Eukaryota</taxon>
        <taxon>Metazoa</taxon>
        <taxon>Ecdysozoa</taxon>
        <taxon>Nematoda</taxon>
        <taxon>Chromadorea</taxon>
        <taxon>Rhabditida</taxon>
        <taxon>Spirurina</taxon>
        <taxon>Ascaridomorpha</taxon>
        <taxon>Ascaridoidea</taxon>
        <taxon>Ascarididae</taxon>
        <taxon>Ascaris</taxon>
    </lineage>
</organism>
<dbReference type="WBParaSite" id="ALUE_0002352401-mRNA-1">
    <property type="protein sequence ID" value="ALUE_0002352401-mRNA-1"/>
    <property type="gene ID" value="ALUE_0002352401"/>
</dbReference>
<evidence type="ECO:0000313" key="2">
    <source>
        <dbReference type="Proteomes" id="UP000036681"/>
    </source>
</evidence>
<proteinExistence type="predicted"/>
<protein>
    <submittedName>
        <fullName evidence="3">Uncharacterized protein</fullName>
    </submittedName>
</protein>
<evidence type="ECO:0000313" key="3">
    <source>
        <dbReference type="WBParaSite" id="ALUE_0002352401-mRNA-1"/>
    </source>
</evidence>
<feature type="coiled-coil region" evidence="1">
    <location>
        <begin position="33"/>
        <end position="74"/>
    </location>
</feature>
<dbReference type="AlphaFoldDB" id="A0A0M3IXP6"/>
<accession>A0A0M3IXP6</accession>
<dbReference type="Proteomes" id="UP000036681">
    <property type="component" value="Unplaced"/>
</dbReference>
<name>A0A0M3IXP6_ASCLU</name>